<reference evidence="1 2" key="1">
    <citation type="submission" date="2016-10" db="EMBL/GenBank/DDBJ databases">
        <authorList>
            <person name="de Groot N.N."/>
        </authorList>
    </citation>
    <scope>NUCLEOTIDE SEQUENCE [LARGE SCALE GENOMIC DNA]</scope>
    <source>
        <strain evidence="1 2">Nm13</strain>
    </source>
</reference>
<dbReference type="Proteomes" id="UP000236753">
    <property type="component" value="Unassembled WGS sequence"/>
</dbReference>
<evidence type="ECO:0000313" key="2">
    <source>
        <dbReference type="Proteomes" id="UP000236753"/>
    </source>
</evidence>
<accession>A0A1H5W022</accession>
<organism evidence="1 2">
    <name type="scientific">Nitrosomonas ureae</name>
    <dbReference type="NCBI Taxonomy" id="44577"/>
    <lineage>
        <taxon>Bacteria</taxon>
        <taxon>Pseudomonadati</taxon>
        <taxon>Pseudomonadota</taxon>
        <taxon>Betaproteobacteria</taxon>
        <taxon>Nitrosomonadales</taxon>
        <taxon>Nitrosomonadaceae</taxon>
        <taxon>Nitrosomonas</taxon>
    </lineage>
</organism>
<sequence>MKGKELNFLDWQKHLGRRRPAAKYYISDAGQKDFAARTAGMIVVMP</sequence>
<dbReference type="EMBL" id="FNUX01000015">
    <property type="protein sequence ID" value="SEF92586.1"/>
    <property type="molecule type" value="Genomic_DNA"/>
</dbReference>
<proteinExistence type="predicted"/>
<protein>
    <submittedName>
        <fullName evidence="1">Uncharacterized protein</fullName>
    </submittedName>
</protein>
<name>A0A1H5W022_9PROT</name>
<dbReference type="AlphaFoldDB" id="A0A1H5W022"/>
<gene>
    <name evidence="1" type="ORF">SAMN05216334_11564</name>
</gene>
<evidence type="ECO:0000313" key="1">
    <source>
        <dbReference type="EMBL" id="SEF92586.1"/>
    </source>
</evidence>